<comment type="subcellular location">
    <subcellularLocation>
        <location evidence="1">Cell outer membrane</location>
    </subcellularLocation>
</comment>
<protein>
    <recommendedName>
        <fullName evidence="10">Transporter</fullName>
    </recommendedName>
</protein>
<dbReference type="Proteomes" id="UP000632222">
    <property type="component" value="Unassembled WGS sequence"/>
</dbReference>
<keyword evidence="4" id="KW-0472">Membrane</keyword>
<feature type="coiled-coil region" evidence="6">
    <location>
        <begin position="232"/>
        <end position="263"/>
    </location>
</feature>
<keyword evidence="7" id="KW-0732">Signal</keyword>
<gene>
    <name evidence="8" type="ORF">GCM10008938_03540</name>
</gene>
<evidence type="ECO:0008006" key="10">
    <source>
        <dbReference type="Google" id="ProtNLM"/>
    </source>
</evidence>
<keyword evidence="2" id="KW-1134">Transmembrane beta strand</keyword>
<comment type="caution">
    <text evidence="8">The sequence shown here is derived from an EMBL/GenBank/DDBJ whole genome shotgun (WGS) entry which is preliminary data.</text>
</comment>
<dbReference type="PANTHER" id="PTHR30026:SF20">
    <property type="entry name" value="OUTER MEMBRANE PROTEIN TOLC"/>
    <property type="match status" value="1"/>
</dbReference>
<feature type="coiled-coil region" evidence="6">
    <location>
        <begin position="130"/>
        <end position="164"/>
    </location>
</feature>
<keyword evidence="6" id="KW-0175">Coiled coil</keyword>
<dbReference type="Gene3D" id="1.20.1600.10">
    <property type="entry name" value="Outer membrane efflux proteins (OEP)"/>
    <property type="match status" value="1"/>
</dbReference>
<sequence length="336" mass="36825">MVSAKWQMILVLMATTASTAFAVNPAPLYPTALKQNASYQMGLTEVQEADRGLTRTQSDPVALKPDLLGAQQRLDQARASLINQSLMVRQHLVTDLQNLDSLQDQLLGQQISLEISQLQAQASRARLKAGAATQLDLAKAENDLDSAQKDLDSTRKQLQDAQERFKKRYGKTPDASGDEKLSWTTAQLQTALKSHPRALRDQATLENADLQYQIKSSDLSPAIEVDQARIALENARKTQAETLSDLQEALEDALSQHQIAQNSVTAKDRSLQIALANLTTQKARFQKGLISRLQVLQAELEVQNAQTALGQARNTALKAGYGVLLAANFASWGDEK</sequence>
<keyword evidence="5" id="KW-0998">Cell outer membrane</keyword>
<evidence type="ECO:0000256" key="6">
    <source>
        <dbReference type="SAM" id="Coils"/>
    </source>
</evidence>
<evidence type="ECO:0000256" key="4">
    <source>
        <dbReference type="ARBA" id="ARBA00023136"/>
    </source>
</evidence>
<evidence type="ECO:0000313" key="9">
    <source>
        <dbReference type="Proteomes" id="UP000632222"/>
    </source>
</evidence>
<dbReference type="PANTHER" id="PTHR30026">
    <property type="entry name" value="OUTER MEMBRANE PROTEIN TOLC"/>
    <property type="match status" value="1"/>
</dbReference>
<name>A0ABQ2CTX8_9DEIO</name>
<evidence type="ECO:0000256" key="5">
    <source>
        <dbReference type="ARBA" id="ARBA00023237"/>
    </source>
</evidence>
<dbReference type="InterPro" id="IPR051906">
    <property type="entry name" value="TolC-like"/>
</dbReference>
<feature type="signal peptide" evidence="7">
    <location>
        <begin position="1"/>
        <end position="22"/>
    </location>
</feature>
<evidence type="ECO:0000313" key="8">
    <source>
        <dbReference type="EMBL" id="GGJ20539.1"/>
    </source>
</evidence>
<proteinExistence type="predicted"/>
<evidence type="ECO:0000256" key="7">
    <source>
        <dbReference type="SAM" id="SignalP"/>
    </source>
</evidence>
<organism evidence="8 9">
    <name type="scientific">Deinococcus roseus</name>
    <dbReference type="NCBI Taxonomy" id="392414"/>
    <lineage>
        <taxon>Bacteria</taxon>
        <taxon>Thermotogati</taxon>
        <taxon>Deinococcota</taxon>
        <taxon>Deinococci</taxon>
        <taxon>Deinococcales</taxon>
        <taxon>Deinococcaceae</taxon>
        <taxon>Deinococcus</taxon>
    </lineage>
</organism>
<feature type="chain" id="PRO_5045237920" description="Transporter" evidence="7">
    <location>
        <begin position="23"/>
        <end position="336"/>
    </location>
</feature>
<reference evidence="9" key="1">
    <citation type="journal article" date="2019" name="Int. J. Syst. Evol. Microbiol.">
        <title>The Global Catalogue of Microorganisms (GCM) 10K type strain sequencing project: providing services to taxonomists for standard genome sequencing and annotation.</title>
        <authorList>
            <consortium name="The Broad Institute Genomics Platform"/>
            <consortium name="The Broad Institute Genome Sequencing Center for Infectious Disease"/>
            <person name="Wu L."/>
            <person name="Ma J."/>
        </authorList>
    </citation>
    <scope>NUCLEOTIDE SEQUENCE [LARGE SCALE GENOMIC DNA]</scope>
    <source>
        <strain evidence="9">JCM 14370</strain>
    </source>
</reference>
<evidence type="ECO:0000256" key="1">
    <source>
        <dbReference type="ARBA" id="ARBA00004442"/>
    </source>
</evidence>
<accession>A0ABQ2CTX8</accession>
<dbReference type="SUPFAM" id="SSF56954">
    <property type="entry name" value="Outer membrane efflux proteins (OEP)"/>
    <property type="match status" value="1"/>
</dbReference>
<evidence type="ECO:0000256" key="2">
    <source>
        <dbReference type="ARBA" id="ARBA00022452"/>
    </source>
</evidence>
<dbReference type="EMBL" id="BMOD01000001">
    <property type="protein sequence ID" value="GGJ20539.1"/>
    <property type="molecule type" value="Genomic_DNA"/>
</dbReference>
<keyword evidence="3" id="KW-0812">Transmembrane</keyword>
<keyword evidence="9" id="KW-1185">Reference proteome</keyword>
<evidence type="ECO:0000256" key="3">
    <source>
        <dbReference type="ARBA" id="ARBA00022692"/>
    </source>
</evidence>